<keyword evidence="2" id="KW-1185">Reference proteome</keyword>
<dbReference type="AlphaFoldDB" id="A0A9P5Z347"/>
<evidence type="ECO:0000313" key="1">
    <source>
        <dbReference type="EMBL" id="KAF9480259.1"/>
    </source>
</evidence>
<dbReference type="EMBL" id="MU155198">
    <property type="protein sequence ID" value="KAF9480259.1"/>
    <property type="molecule type" value="Genomic_DNA"/>
</dbReference>
<protein>
    <submittedName>
        <fullName evidence="1">Uncharacterized protein</fullName>
    </submittedName>
</protein>
<organism evidence="1 2">
    <name type="scientific">Pholiota conissans</name>
    <dbReference type="NCBI Taxonomy" id="109636"/>
    <lineage>
        <taxon>Eukaryota</taxon>
        <taxon>Fungi</taxon>
        <taxon>Dikarya</taxon>
        <taxon>Basidiomycota</taxon>
        <taxon>Agaricomycotina</taxon>
        <taxon>Agaricomycetes</taxon>
        <taxon>Agaricomycetidae</taxon>
        <taxon>Agaricales</taxon>
        <taxon>Agaricineae</taxon>
        <taxon>Strophariaceae</taxon>
        <taxon>Pholiota</taxon>
    </lineage>
</organism>
<proteinExistence type="predicted"/>
<comment type="caution">
    <text evidence="1">The sequence shown here is derived from an EMBL/GenBank/DDBJ whole genome shotgun (WGS) entry which is preliminary data.</text>
</comment>
<reference evidence="1" key="1">
    <citation type="submission" date="2020-11" db="EMBL/GenBank/DDBJ databases">
        <authorList>
            <consortium name="DOE Joint Genome Institute"/>
            <person name="Ahrendt S."/>
            <person name="Riley R."/>
            <person name="Andreopoulos W."/>
            <person name="Labutti K."/>
            <person name="Pangilinan J."/>
            <person name="Ruiz-Duenas F.J."/>
            <person name="Barrasa J.M."/>
            <person name="Sanchez-Garcia M."/>
            <person name="Camarero S."/>
            <person name="Miyauchi S."/>
            <person name="Serrano A."/>
            <person name="Linde D."/>
            <person name="Babiker R."/>
            <person name="Drula E."/>
            <person name="Ayuso-Fernandez I."/>
            <person name="Pacheco R."/>
            <person name="Padilla G."/>
            <person name="Ferreira P."/>
            <person name="Barriuso J."/>
            <person name="Kellner H."/>
            <person name="Castanera R."/>
            <person name="Alfaro M."/>
            <person name="Ramirez L."/>
            <person name="Pisabarro A.G."/>
            <person name="Kuo A."/>
            <person name="Tritt A."/>
            <person name="Lipzen A."/>
            <person name="He G."/>
            <person name="Yan M."/>
            <person name="Ng V."/>
            <person name="Cullen D."/>
            <person name="Martin F."/>
            <person name="Rosso M.-N."/>
            <person name="Henrissat B."/>
            <person name="Hibbett D."/>
            <person name="Martinez A.T."/>
            <person name="Grigoriev I.V."/>
        </authorList>
    </citation>
    <scope>NUCLEOTIDE SEQUENCE</scope>
    <source>
        <strain evidence="1">CIRM-BRFM 674</strain>
    </source>
</reference>
<name>A0A9P5Z347_9AGAR</name>
<evidence type="ECO:0000313" key="2">
    <source>
        <dbReference type="Proteomes" id="UP000807469"/>
    </source>
</evidence>
<gene>
    <name evidence="1" type="ORF">BDN70DRAFT_877886</name>
</gene>
<sequence>MCGWGSSADEYCFSHSSIAGAPSFFAVTKFITYRYSDKIHFLSLRPSSSSGLSSSSAILRSIFALMPADVIRRPYCRASRVISRPRAPLNYAYLFRRLFPFLFYIFDSYHTIFSFLFSLL</sequence>
<accession>A0A9P5Z347</accession>
<dbReference type="Proteomes" id="UP000807469">
    <property type="component" value="Unassembled WGS sequence"/>
</dbReference>